<dbReference type="Pfam" id="PF00535">
    <property type="entry name" value="Glycos_transf_2"/>
    <property type="match status" value="1"/>
</dbReference>
<evidence type="ECO:0000313" key="2">
    <source>
        <dbReference type="EMBL" id="GJM63531.1"/>
    </source>
</evidence>
<reference evidence="2 3" key="1">
    <citation type="submission" date="2021-12" db="EMBL/GenBank/DDBJ databases">
        <title>Genome sequencing of bacteria with rrn-lacking chromosome and rrn-plasmid.</title>
        <authorList>
            <person name="Anda M."/>
            <person name="Iwasaki W."/>
        </authorList>
    </citation>
    <scope>NUCLEOTIDE SEQUENCE [LARGE SCALE GENOMIC DNA]</scope>
    <source>
        <strain evidence="2 3">NBRC 15940</strain>
    </source>
</reference>
<comment type="caution">
    <text evidence="2">The sequence shown here is derived from an EMBL/GenBank/DDBJ whole genome shotgun (WGS) entry which is preliminary data.</text>
</comment>
<sequence length="278" mass="31903">MLYIIIPVFNRKHFTKACLEALENQTNKNFKVIVVDDGSTDGTGEMIAKQFPEVLVLRGNGDLWWTAATNMGIKKALSLGAERVMTLNNDTLPPKEWIEKMLEASDQFPNALVGAINIEKESGMIHYGGERINWKGYHTTKLEEELEQQERKGLHEVTHFPGRGLIIPSSCFEAIGLFDEVKLPHYLADYEFTYRAFASGYKIYCNYDAPLLTYPEASGDQANRKKKSFNAYWDHLFGIRGGGNLRNFTRFTLRHCPGKHLPRYMAEGYMRRIFGYWL</sequence>
<keyword evidence="3" id="KW-1185">Reference proteome</keyword>
<dbReference type="AlphaFoldDB" id="A0AAN4W0R0"/>
<evidence type="ECO:0000259" key="1">
    <source>
        <dbReference type="Pfam" id="PF00535"/>
    </source>
</evidence>
<dbReference type="Gene3D" id="3.90.550.10">
    <property type="entry name" value="Spore Coat Polysaccharide Biosynthesis Protein SpsA, Chain A"/>
    <property type="match status" value="1"/>
</dbReference>
<dbReference type="InterPro" id="IPR029044">
    <property type="entry name" value="Nucleotide-diphossugar_trans"/>
</dbReference>
<dbReference type="EMBL" id="BQKE01000003">
    <property type="protein sequence ID" value="GJM63531.1"/>
    <property type="molecule type" value="Genomic_DNA"/>
</dbReference>
<evidence type="ECO:0000313" key="3">
    <source>
        <dbReference type="Proteomes" id="UP001310022"/>
    </source>
</evidence>
<protein>
    <recommendedName>
        <fullName evidence="1">Glycosyltransferase 2-like domain-containing protein</fullName>
    </recommendedName>
</protein>
<dbReference type="PANTHER" id="PTHR43179:SF7">
    <property type="entry name" value="RHAMNOSYLTRANSFERASE WBBL"/>
    <property type="match status" value="1"/>
</dbReference>
<name>A0AAN4W0R0_9BACT</name>
<proteinExistence type="predicted"/>
<accession>A0AAN4W0R0</accession>
<feature type="domain" description="Glycosyltransferase 2-like" evidence="1">
    <location>
        <begin position="4"/>
        <end position="135"/>
    </location>
</feature>
<dbReference type="RefSeq" id="WP_338238685.1">
    <property type="nucleotide sequence ID" value="NZ_BQKE01000003.1"/>
</dbReference>
<organism evidence="2 3">
    <name type="scientific">Persicobacter diffluens</name>
    <dbReference type="NCBI Taxonomy" id="981"/>
    <lineage>
        <taxon>Bacteria</taxon>
        <taxon>Pseudomonadati</taxon>
        <taxon>Bacteroidota</taxon>
        <taxon>Cytophagia</taxon>
        <taxon>Cytophagales</taxon>
        <taxon>Persicobacteraceae</taxon>
        <taxon>Persicobacter</taxon>
    </lineage>
</organism>
<dbReference type="SUPFAM" id="SSF53448">
    <property type="entry name" value="Nucleotide-diphospho-sugar transferases"/>
    <property type="match status" value="1"/>
</dbReference>
<dbReference type="Proteomes" id="UP001310022">
    <property type="component" value="Unassembled WGS sequence"/>
</dbReference>
<gene>
    <name evidence="2" type="ORF">PEDI_40830</name>
</gene>
<dbReference type="InterPro" id="IPR001173">
    <property type="entry name" value="Glyco_trans_2-like"/>
</dbReference>
<dbReference type="PANTHER" id="PTHR43179">
    <property type="entry name" value="RHAMNOSYLTRANSFERASE WBBL"/>
    <property type="match status" value="1"/>
</dbReference>